<dbReference type="GO" id="GO:1990423">
    <property type="term" value="C:RZZ complex"/>
    <property type="evidence" value="ECO:0007669"/>
    <property type="project" value="TreeGrafter"/>
</dbReference>
<dbReference type="GO" id="GO:0006888">
    <property type="term" value="P:endoplasmic reticulum to Golgi vesicle-mediated transport"/>
    <property type="evidence" value="ECO:0007669"/>
    <property type="project" value="TreeGrafter"/>
</dbReference>
<feature type="domain" description="Centromere/kinetochore protein zw10 middle" evidence="3">
    <location>
        <begin position="173"/>
        <end position="304"/>
    </location>
</feature>
<dbReference type="Proteomes" id="UP000187203">
    <property type="component" value="Unassembled WGS sequence"/>
</dbReference>
<dbReference type="AlphaFoldDB" id="A0A1R3KKM5"/>
<dbReference type="InterPro" id="IPR009361">
    <property type="entry name" value="Zw10_N"/>
</dbReference>
<protein>
    <submittedName>
        <fullName evidence="4">RZZ complex, subunit Zw10</fullName>
    </submittedName>
</protein>
<feature type="coiled-coil region" evidence="1">
    <location>
        <begin position="143"/>
        <end position="201"/>
    </location>
</feature>
<sequence length="466" mass="52028">MDPLLDRINVRDLLSGHDLSDPSTPLSAPDLRLLINRLESHSLHIKSKVRSYILSHHDDFASLFSLCNDAVSKTNDISNNLSDILSLISDSPIDVEIRELIDEIGKKTKEAKEKRELLGLLRIIVGICQRLEGARSALRDGRLKFAAEEVEELKKALRIGDEEEGEPIVYGLLRKQWTDLFDEMQELLAKFMENAVQFEQNSRTIRVKYRLSVDQIDGIELHTVLEAMDVAGILGYSLAKAADLIIKHVITPAVNYGSPVTFIEDIDQGSEGIREAALKILPSQDGKVANWDGDAIYARVIQVVPEDASKLAEFQKIIKCTSEFEISLKEMMFISPSNSEEDRLSNFAENVEEYTTKTASLKNDGMAIYTSEQVVDLLFQSEKCVVSKAASQLMDLVHQTLKAARDAILLYEAVIPVKEILGLAFELQPGCFSASCSFIIDLMFSTSFQLPASAFIFDNSTMLEVF</sequence>
<dbReference type="PANTHER" id="PTHR12205">
    <property type="entry name" value="CENTROMERE/KINETOCHORE PROTEIN ZW10"/>
    <property type="match status" value="1"/>
</dbReference>
<dbReference type="EMBL" id="AWUE01013176">
    <property type="protein sequence ID" value="OMP07538.1"/>
    <property type="molecule type" value="Genomic_DNA"/>
</dbReference>
<gene>
    <name evidence="4" type="ORF">COLO4_07254</name>
</gene>
<dbReference type="STRING" id="93759.A0A1R3KKM5"/>
<dbReference type="GO" id="GO:0007094">
    <property type="term" value="P:mitotic spindle assembly checkpoint signaling"/>
    <property type="evidence" value="ECO:0007669"/>
    <property type="project" value="TreeGrafter"/>
</dbReference>
<dbReference type="GO" id="GO:0005737">
    <property type="term" value="C:cytoplasm"/>
    <property type="evidence" value="ECO:0007669"/>
    <property type="project" value="GOC"/>
</dbReference>
<dbReference type="PANTHER" id="PTHR12205:SF0">
    <property type="entry name" value="CENTROMERE_KINETOCHORE PROTEIN ZW10 HOMOLOG"/>
    <property type="match status" value="1"/>
</dbReference>
<keyword evidence="1" id="KW-0175">Coiled coil</keyword>
<dbReference type="OrthoDB" id="534815at2759"/>
<dbReference type="Pfam" id="PF06248">
    <property type="entry name" value="Zw10_N"/>
    <property type="match status" value="1"/>
</dbReference>
<name>A0A1R3KKM5_9ROSI</name>
<feature type="domain" description="Centromere/kinetochore protein zw10 N-terminal" evidence="2">
    <location>
        <begin position="38"/>
        <end position="131"/>
    </location>
</feature>
<proteinExistence type="predicted"/>
<evidence type="ECO:0000259" key="3">
    <source>
        <dbReference type="Pfam" id="PF20665"/>
    </source>
</evidence>
<accession>A0A1R3KKM5</accession>
<evidence type="ECO:0000313" key="5">
    <source>
        <dbReference type="Proteomes" id="UP000187203"/>
    </source>
</evidence>
<organism evidence="4 5">
    <name type="scientific">Corchorus olitorius</name>
    <dbReference type="NCBI Taxonomy" id="93759"/>
    <lineage>
        <taxon>Eukaryota</taxon>
        <taxon>Viridiplantae</taxon>
        <taxon>Streptophyta</taxon>
        <taxon>Embryophyta</taxon>
        <taxon>Tracheophyta</taxon>
        <taxon>Spermatophyta</taxon>
        <taxon>Magnoliopsida</taxon>
        <taxon>eudicotyledons</taxon>
        <taxon>Gunneridae</taxon>
        <taxon>Pentapetalae</taxon>
        <taxon>rosids</taxon>
        <taxon>malvids</taxon>
        <taxon>Malvales</taxon>
        <taxon>Malvaceae</taxon>
        <taxon>Grewioideae</taxon>
        <taxon>Apeibeae</taxon>
        <taxon>Corchorus</taxon>
    </lineage>
</organism>
<dbReference type="InterPro" id="IPR048344">
    <property type="entry name" value="Zw10_middle"/>
</dbReference>
<dbReference type="GO" id="GO:0005634">
    <property type="term" value="C:nucleus"/>
    <property type="evidence" value="ECO:0007669"/>
    <property type="project" value="InterPro"/>
</dbReference>
<keyword evidence="5" id="KW-1185">Reference proteome</keyword>
<reference evidence="5" key="1">
    <citation type="submission" date="2013-09" db="EMBL/GenBank/DDBJ databases">
        <title>Corchorus olitorius genome sequencing.</title>
        <authorList>
            <person name="Alam M."/>
            <person name="Haque M.S."/>
            <person name="Islam M.S."/>
            <person name="Emdad E.M."/>
            <person name="Islam M.M."/>
            <person name="Ahmed B."/>
            <person name="Halim A."/>
            <person name="Hossen Q.M.M."/>
            <person name="Hossain M.Z."/>
            <person name="Ahmed R."/>
            <person name="Khan M.M."/>
            <person name="Islam R."/>
            <person name="Rashid M.M."/>
            <person name="Khan S.A."/>
            <person name="Rahman M.S."/>
            <person name="Alam M."/>
            <person name="Yahiya A.S."/>
            <person name="Khan M.S."/>
            <person name="Azam M.S."/>
            <person name="Haque T."/>
            <person name="Lashkar M.Z.H."/>
            <person name="Akhand A.I."/>
            <person name="Morshed G."/>
            <person name="Roy S."/>
            <person name="Uddin K.S."/>
            <person name="Rabeya T."/>
            <person name="Hossain A.S."/>
            <person name="Chowdhury A."/>
            <person name="Snigdha A.R."/>
            <person name="Mortoza M.S."/>
            <person name="Matin S.A."/>
            <person name="Hoque S.M.E."/>
            <person name="Islam M.K."/>
            <person name="Roy D.K."/>
            <person name="Haider R."/>
            <person name="Moosa M.M."/>
            <person name="Elias S.M."/>
            <person name="Hasan A.M."/>
            <person name="Jahan S."/>
            <person name="Shafiuddin M."/>
            <person name="Mahmood N."/>
            <person name="Shommy N.S."/>
        </authorList>
    </citation>
    <scope>NUCLEOTIDE SEQUENCE [LARGE SCALE GENOMIC DNA]</scope>
    <source>
        <strain evidence="5">cv. O-4</strain>
    </source>
</reference>
<dbReference type="Pfam" id="PF20665">
    <property type="entry name" value="Zw10_middle"/>
    <property type="match status" value="1"/>
</dbReference>
<comment type="caution">
    <text evidence="4">The sequence shown here is derived from an EMBL/GenBank/DDBJ whole genome shotgun (WGS) entry which is preliminary data.</text>
</comment>
<evidence type="ECO:0000313" key="4">
    <source>
        <dbReference type="EMBL" id="OMP07538.1"/>
    </source>
</evidence>
<evidence type="ECO:0000259" key="2">
    <source>
        <dbReference type="Pfam" id="PF06248"/>
    </source>
</evidence>
<evidence type="ECO:0000256" key="1">
    <source>
        <dbReference type="SAM" id="Coils"/>
    </source>
</evidence>